<accession>A0A914IGA1</accession>
<dbReference type="Proteomes" id="UP000887572">
    <property type="component" value="Unplaced"/>
</dbReference>
<reference evidence="2" key="1">
    <citation type="submission" date="2022-11" db="UniProtKB">
        <authorList>
            <consortium name="WormBaseParasite"/>
        </authorList>
    </citation>
    <scope>IDENTIFICATION</scope>
</reference>
<sequence length="105" mass="11997">MQLGNTVLMPPVVTSCGKCCNTPSLNRAVDLVLNYDEVHVAFLDVKAPVIVPFELVNNLTGERLVFRRFDKCDKRNWLLRNAIFINFNDWDIGDGIISQQTMNHF</sequence>
<keyword evidence="1" id="KW-1185">Reference proteome</keyword>
<proteinExistence type="predicted"/>
<evidence type="ECO:0000313" key="1">
    <source>
        <dbReference type="Proteomes" id="UP000887572"/>
    </source>
</evidence>
<organism evidence="1 2">
    <name type="scientific">Globodera rostochiensis</name>
    <name type="common">Golden nematode worm</name>
    <name type="synonym">Heterodera rostochiensis</name>
    <dbReference type="NCBI Taxonomy" id="31243"/>
    <lineage>
        <taxon>Eukaryota</taxon>
        <taxon>Metazoa</taxon>
        <taxon>Ecdysozoa</taxon>
        <taxon>Nematoda</taxon>
        <taxon>Chromadorea</taxon>
        <taxon>Rhabditida</taxon>
        <taxon>Tylenchina</taxon>
        <taxon>Tylenchomorpha</taxon>
        <taxon>Tylenchoidea</taxon>
        <taxon>Heteroderidae</taxon>
        <taxon>Heteroderinae</taxon>
        <taxon>Globodera</taxon>
    </lineage>
</organism>
<dbReference type="AlphaFoldDB" id="A0A914IGA1"/>
<dbReference type="WBParaSite" id="Gr19_v10_g9635.t1">
    <property type="protein sequence ID" value="Gr19_v10_g9635.t1"/>
    <property type="gene ID" value="Gr19_v10_g9635"/>
</dbReference>
<protein>
    <submittedName>
        <fullName evidence="2">Uncharacterized protein</fullName>
    </submittedName>
</protein>
<name>A0A914IGA1_GLORO</name>
<evidence type="ECO:0000313" key="2">
    <source>
        <dbReference type="WBParaSite" id="Gr19_v10_g9635.t1"/>
    </source>
</evidence>